<evidence type="ECO:0000313" key="2">
    <source>
        <dbReference type="Proteomes" id="UP000693946"/>
    </source>
</evidence>
<gene>
    <name evidence="1" type="ORF">JOB18_025323</name>
</gene>
<name>A0AAV6SSZ4_SOLSE</name>
<evidence type="ECO:0000313" key="1">
    <source>
        <dbReference type="EMBL" id="KAG7520207.1"/>
    </source>
</evidence>
<dbReference type="Proteomes" id="UP000693946">
    <property type="component" value="Linkage Group LG11"/>
</dbReference>
<proteinExistence type="predicted"/>
<sequence length="69" mass="7873">MAELEYKDPRALASPPCRWPEDQRLSARLNEPRVEASTLRGRTEHEWGISTKVYSPPLGICKMICGKFV</sequence>
<organism evidence="1 2">
    <name type="scientific">Solea senegalensis</name>
    <name type="common">Senegalese sole</name>
    <dbReference type="NCBI Taxonomy" id="28829"/>
    <lineage>
        <taxon>Eukaryota</taxon>
        <taxon>Metazoa</taxon>
        <taxon>Chordata</taxon>
        <taxon>Craniata</taxon>
        <taxon>Vertebrata</taxon>
        <taxon>Euteleostomi</taxon>
        <taxon>Actinopterygii</taxon>
        <taxon>Neopterygii</taxon>
        <taxon>Teleostei</taxon>
        <taxon>Neoteleostei</taxon>
        <taxon>Acanthomorphata</taxon>
        <taxon>Carangaria</taxon>
        <taxon>Pleuronectiformes</taxon>
        <taxon>Pleuronectoidei</taxon>
        <taxon>Soleidae</taxon>
        <taxon>Solea</taxon>
    </lineage>
</organism>
<reference evidence="1 2" key="1">
    <citation type="journal article" date="2021" name="Sci. Rep.">
        <title>Chromosome anchoring in Senegalese sole (Solea senegalensis) reveals sex-associated markers and genome rearrangements in flatfish.</title>
        <authorList>
            <person name="Guerrero-Cozar I."/>
            <person name="Gomez-Garrido J."/>
            <person name="Berbel C."/>
            <person name="Martinez-Blanch J.F."/>
            <person name="Alioto T."/>
            <person name="Claros M.G."/>
            <person name="Gagnaire P.A."/>
            <person name="Manchado M."/>
        </authorList>
    </citation>
    <scope>NUCLEOTIDE SEQUENCE [LARGE SCALE GENOMIC DNA]</scope>
    <source>
        <strain evidence="1">Sse05_10M</strain>
    </source>
</reference>
<keyword evidence="2" id="KW-1185">Reference proteome</keyword>
<accession>A0AAV6SSZ4</accession>
<comment type="caution">
    <text evidence="1">The sequence shown here is derived from an EMBL/GenBank/DDBJ whole genome shotgun (WGS) entry which is preliminary data.</text>
</comment>
<dbReference type="EMBL" id="JAGKHQ010000003">
    <property type="protein sequence ID" value="KAG7520207.1"/>
    <property type="molecule type" value="Genomic_DNA"/>
</dbReference>
<protein>
    <submittedName>
        <fullName evidence="1">Uncharacterized protein</fullName>
    </submittedName>
</protein>
<dbReference type="AlphaFoldDB" id="A0AAV6SSZ4"/>